<accession>A0A7Y0QIY7</accession>
<reference evidence="1 2" key="1">
    <citation type="submission" date="2020-04" db="EMBL/GenBank/DDBJ databases">
        <title>Sequencing and Assembly of C. fimi.</title>
        <authorList>
            <person name="Ramsey A.R."/>
        </authorList>
    </citation>
    <scope>NUCLEOTIDE SEQUENCE [LARGE SCALE GENOMIC DNA]</scope>
    <source>
        <strain evidence="1 2">SB</strain>
    </source>
</reference>
<dbReference type="InterPro" id="IPR011050">
    <property type="entry name" value="Pectin_lyase_fold/virulence"/>
</dbReference>
<sequence length="224" mass="23212">MIDSKLITKPLVIAAGAHDVTIRNSVVRAEGFWLVLNNEGARNLQIVDTELDGAGNTSGDAAVAGRNYTLTRVDIHGTIDGLKLGSNVTVQDSYIHDLVTTANSHNDGMQSLGSDNVTIVGNTVIVPEGSTSAILLSTGSADSMKNIRIENNLLGGGAYTVYGGYKAGTDVLSRVSGVVISNNRISTSVFPRGGAYGPFASVDAPAVTTTGNVWHDGPNAGRTI</sequence>
<proteinExistence type="predicted"/>
<dbReference type="SUPFAM" id="SSF51126">
    <property type="entry name" value="Pectin lyase-like"/>
    <property type="match status" value="1"/>
</dbReference>
<dbReference type="AlphaFoldDB" id="A0A7Y0QIY7"/>
<dbReference type="EMBL" id="JABCJJ010000081">
    <property type="protein sequence ID" value="NMR21750.1"/>
    <property type="molecule type" value="Genomic_DNA"/>
</dbReference>
<keyword evidence="2" id="KW-1185">Reference proteome</keyword>
<protein>
    <recommendedName>
        <fullName evidence="3">Right handed beta helix domain-containing protein</fullName>
    </recommendedName>
</protein>
<evidence type="ECO:0000313" key="1">
    <source>
        <dbReference type="EMBL" id="NMR21750.1"/>
    </source>
</evidence>
<comment type="caution">
    <text evidence="1">The sequence shown here is derived from an EMBL/GenBank/DDBJ whole genome shotgun (WGS) entry which is preliminary data.</text>
</comment>
<evidence type="ECO:0000313" key="2">
    <source>
        <dbReference type="Proteomes" id="UP000562124"/>
    </source>
</evidence>
<name>A0A7Y0QIY7_CELFI</name>
<evidence type="ECO:0008006" key="3">
    <source>
        <dbReference type="Google" id="ProtNLM"/>
    </source>
</evidence>
<gene>
    <name evidence="1" type="ORF">HIR71_16310</name>
</gene>
<organism evidence="1 2">
    <name type="scientific">Cellulomonas fimi</name>
    <dbReference type="NCBI Taxonomy" id="1708"/>
    <lineage>
        <taxon>Bacteria</taxon>
        <taxon>Bacillati</taxon>
        <taxon>Actinomycetota</taxon>
        <taxon>Actinomycetes</taxon>
        <taxon>Micrococcales</taxon>
        <taxon>Cellulomonadaceae</taxon>
        <taxon>Cellulomonas</taxon>
    </lineage>
</organism>
<dbReference type="Proteomes" id="UP000562124">
    <property type="component" value="Unassembled WGS sequence"/>
</dbReference>